<dbReference type="Pfam" id="PF00441">
    <property type="entry name" value="Acyl-CoA_dh_1"/>
    <property type="match status" value="1"/>
</dbReference>
<dbReference type="PANTHER" id="PTHR43292:SF4">
    <property type="entry name" value="ACYL-COA DEHYDROGENASE FADE34"/>
    <property type="match status" value="1"/>
</dbReference>
<dbReference type="InterPro" id="IPR009100">
    <property type="entry name" value="AcylCoA_DH/oxidase_NM_dom_sf"/>
</dbReference>
<protein>
    <submittedName>
        <fullName evidence="11">Acyl-CoA dehydrogenase</fullName>
    </submittedName>
</protein>
<dbReference type="Pfam" id="PF02771">
    <property type="entry name" value="Acyl-CoA_dh_N"/>
    <property type="match status" value="1"/>
</dbReference>
<keyword evidence="12" id="KW-1185">Reference proteome</keyword>
<dbReference type="InterPro" id="IPR052161">
    <property type="entry name" value="Mycobact_Acyl-CoA_DH"/>
</dbReference>
<dbReference type="Proteomes" id="UP000245060">
    <property type="component" value="Unassembled WGS sequence"/>
</dbReference>
<dbReference type="EMBL" id="BFCH01000018">
    <property type="protein sequence ID" value="GBG39185.1"/>
    <property type="molecule type" value="Genomic_DNA"/>
</dbReference>
<dbReference type="InterPro" id="IPR009075">
    <property type="entry name" value="AcylCo_DH/oxidase_C"/>
</dbReference>
<dbReference type="InterPro" id="IPR037069">
    <property type="entry name" value="AcylCoA_DH/ox_N_sf"/>
</dbReference>
<dbReference type="Proteomes" id="UP001139505">
    <property type="component" value="Unassembled WGS sequence"/>
</dbReference>
<reference evidence="10" key="1">
    <citation type="journal article" date="2018" name="Genome Announc.">
        <title>Draft Genome Sequence of Mycobacterium montefiorense Isolated from Japanese Black Salamander (Hynobius nigrescens).</title>
        <authorList>
            <person name="Fukano H."/>
            <person name="Yoshida M."/>
            <person name="Shimizu A."/>
            <person name="Iwao H."/>
            <person name="Katayama Y."/>
            <person name="Omatsu T."/>
            <person name="Mizutani T."/>
            <person name="Kurata O."/>
            <person name="Wada S."/>
            <person name="Hoshino Y."/>
        </authorList>
    </citation>
    <scope>NUCLEOTIDE SEQUENCE</scope>
    <source>
        <strain evidence="10">BS</strain>
    </source>
</reference>
<evidence type="ECO:0000313" key="13">
    <source>
        <dbReference type="Proteomes" id="UP001139505"/>
    </source>
</evidence>
<gene>
    <name evidence="10" type="ORF">MmonteBS_35570</name>
    <name evidence="11" type="ORF">NJB18185_12140</name>
</gene>
<evidence type="ECO:0000313" key="11">
    <source>
        <dbReference type="EMBL" id="GKU71438.1"/>
    </source>
</evidence>
<keyword evidence="4 6" id="KW-0274">FAD</keyword>
<dbReference type="GO" id="GO:0016627">
    <property type="term" value="F:oxidoreductase activity, acting on the CH-CH group of donors"/>
    <property type="evidence" value="ECO:0007669"/>
    <property type="project" value="InterPro"/>
</dbReference>
<keyword evidence="5 6" id="KW-0560">Oxidoreductase</keyword>
<dbReference type="RefSeq" id="WP_108923929.1">
    <property type="nucleotide sequence ID" value="NZ_BFCH01000018.1"/>
</dbReference>
<dbReference type="PANTHER" id="PTHR43292">
    <property type="entry name" value="ACYL-COA DEHYDROGENASE"/>
    <property type="match status" value="1"/>
</dbReference>
<dbReference type="Gene3D" id="1.10.540.10">
    <property type="entry name" value="Acyl-CoA dehydrogenase/oxidase, N-terminal domain"/>
    <property type="match status" value="1"/>
</dbReference>
<evidence type="ECO:0000256" key="2">
    <source>
        <dbReference type="ARBA" id="ARBA00009347"/>
    </source>
</evidence>
<feature type="domain" description="Acyl-CoA dehydrogenase/oxidase C-terminal" evidence="7">
    <location>
        <begin position="260"/>
        <end position="415"/>
    </location>
</feature>
<dbReference type="GO" id="GO:0005886">
    <property type="term" value="C:plasma membrane"/>
    <property type="evidence" value="ECO:0007669"/>
    <property type="project" value="TreeGrafter"/>
</dbReference>
<dbReference type="FunFam" id="2.40.110.10:FF:000011">
    <property type="entry name" value="Acyl-CoA dehydrogenase FadE34"/>
    <property type="match status" value="1"/>
</dbReference>
<dbReference type="Gene3D" id="1.20.140.10">
    <property type="entry name" value="Butyryl-CoA Dehydrogenase, subunit A, domain 3"/>
    <property type="match status" value="1"/>
</dbReference>
<comment type="caution">
    <text evidence="11">The sequence shown here is derived from an EMBL/GenBank/DDBJ whole genome shotgun (WGS) entry which is preliminary data.</text>
</comment>
<evidence type="ECO:0000256" key="4">
    <source>
        <dbReference type="ARBA" id="ARBA00022827"/>
    </source>
</evidence>
<dbReference type="AlphaFoldDB" id="A0AA37PKU5"/>
<evidence type="ECO:0000256" key="6">
    <source>
        <dbReference type="RuleBase" id="RU362125"/>
    </source>
</evidence>
<evidence type="ECO:0000259" key="9">
    <source>
        <dbReference type="Pfam" id="PF02771"/>
    </source>
</evidence>
<dbReference type="Pfam" id="PF02770">
    <property type="entry name" value="Acyl-CoA_dh_M"/>
    <property type="match status" value="1"/>
</dbReference>
<comment type="similarity">
    <text evidence="2 6">Belongs to the acyl-CoA dehydrogenase family.</text>
</comment>
<accession>A0AA37PKU5</accession>
<dbReference type="InterPro" id="IPR006091">
    <property type="entry name" value="Acyl-CoA_Oxase/DH_mid-dom"/>
</dbReference>
<dbReference type="Gene3D" id="2.40.110.10">
    <property type="entry name" value="Butyryl-CoA Dehydrogenase, subunit A, domain 2"/>
    <property type="match status" value="1"/>
</dbReference>
<dbReference type="GO" id="GO:0050660">
    <property type="term" value="F:flavin adenine dinucleotide binding"/>
    <property type="evidence" value="ECO:0007669"/>
    <property type="project" value="InterPro"/>
</dbReference>
<dbReference type="InterPro" id="IPR013786">
    <property type="entry name" value="AcylCoA_DH/ox_N"/>
</dbReference>
<evidence type="ECO:0000259" key="7">
    <source>
        <dbReference type="Pfam" id="PF00441"/>
    </source>
</evidence>
<feature type="domain" description="Acyl-CoA oxidase/dehydrogenase middle" evidence="8">
    <location>
        <begin position="157"/>
        <end position="248"/>
    </location>
</feature>
<comment type="cofactor">
    <cofactor evidence="1 6">
        <name>FAD</name>
        <dbReference type="ChEBI" id="CHEBI:57692"/>
    </cofactor>
</comment>
<organism evidence="11 13">
    <name type="scientific">Mycobacterium montefiorense</name>
    <dbReference type="NCBI Taxonomy" id="154654"/>
    <lineage>
        <taxon>Bacteria</taxon>
        <taxon>Bacillati</taxon>
        <taxon>Actinomycetota</taxon>
        <taxon>Actinomycetes</taxon>
        <taxon>Mycobacteriales</taxon>
        <taxon>Mycobacteriaceae</taxon>
        <taxon>Mycobacterium</taxon>
        <taxon>Mycobacterium simiae complex</taxon>
    </lineage>
</organism>
<evidence type="ECO:0000256" key="3">
    <source>
        <dbReference type="ARBA" id="ARBA00022630"/>
    </source>
</evidence>
<evidence type="ECO:0000256" key="1">
    <source>
        <dbReference type="ARBA" id="ARBA00001974"/>
    </source>
</evidence>
<proteinExistence type="inferred from homology"/>
<dbReference type="SUPFAM" id="SSF56645">
    <property type="entry name" value="Acyl-CoA dehydrogenase NM domain-like"/>
    <property type="match status" value="1"/>
</dbReference>
<evidence type="ECO:0000313" key="10">
    <source>
        <dbReference type="EMBL" id="GBG39185.1"/>
    </source>
</evidence>
<reference evidence="12" key="2">
    <citation type="submission" date="2018-04" db="EMBL/GenBank/DDBJ databases">
        <title>Draft genome sequence of Mycobacterium montefiorense isolated from Japanese black salamander.</title>
        <authorList>
            <person name="Fukano H."/>
            <person name="Yoshida M."/>
            <person name="Shimizu A."/>
            <person name="Iwao H."/>
            <person name="Kurata O."/>
            <person name="Katayama Y."/>
            <person name="Omatsu T."/>
            <person name="Mizutani T."/>
            <person name="Wada S."/>
            <person name="Hoshino Y."/>
        </authorList>
    </citation>
    <scope>NUCLEOTIDE SEQUENCE [LARGE SCALE GENOMIC DNA]</scope>
    <source>
        <strain evidence="12">BS</strain>
    </source>
</reference>
<evidence type="ECO:0000313" key="12">
    <source>
        <dbReference type="Proteomes" id="UP000245060"/>
    </source>
</evidence>
<dbReference type="InterPro" id="IPR046373">
    <property type="entry name" value="Acyl-CoA_Oxase/DH_mid-dom_sf"/>
</dbReference>
<evidence type="ECO:0000256" key="5">
    <source>
        <dbReference type="ARBA" id="ARBA00023002"/>
    </source>
</evidence>
<sequence length="438" mass="48345">MLNVRTRQWRREVIGDDAQTNSAPLVTAETAETVAEFRSRARAWLAANMPRQDPAEAALLERDAELSWHRARELQKKLYDGGFAGICFPREYGGLGLGYEYKKAFDTEALGYETPILLNVPCFAICCATILDMGSEEQKRTHIRAALRGDEVLVQLLSEPSGGSDLAGVITRADRRDGRWIINGAKTWSTWAFAADYGLCLARTDWDAPKHEGLTMFLVPLAQPGITINRIQQINGSIEFCEEFFDDVEVGDDAVVGEPGKGWEVASRQLYHERRSMGDGSEYTSGPGISEAEDVSIDLLALVEKTNKQDRERVREMIGRALVHRTVQRQLSEHVFHAVAGGAMPPTAGSIIRLSMAATHDIETDTAIAVTGTSAVVDDEAHLLDIGIRYLGRQIASIGGGTTEMARNVIGERVLNFPREYAADRGVPFNQVRRNRLS</sequence>
<reference evidence="11" key="3">
    <citation type="journal article" date="2022" name="Microbiol. Resour. Announc.">
        <title>Draft Genome Sequences of Eight Mycobacterium montefiorense Strains Isolated from Salamanders in Captivity.</title>
        <authorList>
            <person name="Komine T."/>
            <person name="Ihara H."/>
            <person name="Fukano H."/>
            <person name="Hoshino Y."/>
            <person name="Kurata O."/>
            <person name="Wada S."/>
        </authorList>
    </citation>
    <scope>NUCLEOTIDE SEQUENCE</scope>
    <source>
        <strain evidence="11">NJB18185</strain>
    </source>
</reference>
<reference evidence="11" key="4">
    <citation type="submission" date="2022-04" db="EMBL/GenBank/DDBJ databases">
        <authorList>
            <person name="Komine T."/>
            <person name="Fukano H."/>
            <person name="Wada S."/>
        </authorList>
    </citation>
    <scope>NUCLEOTIDE SEQUENCE</scope>
    <source>
        <strain evidence="11">NJB18185</strain>
    </source>
</reference>
<dbReference type="SUPFAM" id="SSF47203">
    <property type="entry name" value="Acyl-CoA dehydrogenase C-terminal domain-like"/>
    <property type="match status" value="1"/>
</dbReference>
<keyword evidence="3 6" id="KW-0285">Flavoprotein</keyword>
<feature type="domain" description="Acyl-CoA dehydrogenase/oxidase N-terminal" evidence="9">
    <location>
        <begin position="35"/>
        <end position="149"/>
    </location>
</feature>
<evidence type="ECO:0000259" key="8">
    <source>
        <dbReference type="Pfam" id="PF02770"/>
    </source>
</evidence>
<dbReference type="InterPro" id="IPR036250">
    <property type="entry name" value="AcylCo_DH-like_C"/>
</dbReference>
<name>A0AA37PKU5_9MYCO</name>
<dbReference type="EMBL" id="BQYH01000005">
    <property type="protein sequence ID" value="GKU71438.1"/>
    <property type="molecule type" value="Genomic_DNA"/>
</dbReference>